<dbReference type="EMBL" id="UINC01004366">
    <property type="protein sequence ID" value="SVA13805.1"/>
    <property type="molecule type" value="Genomic_DNA"/>
</dbReference>
<feature type="non-terminal residue" evidence="2">
    <location>
        <position position="1"/>
    </location>
</feature>
<dbReference type="InterPro" id="IPR011055">
    <property type="entry name" value="Dup_hybrid_motif"/>
</dbReference>
<accession>A0A381TCC0</accession>
<proteinExistence type="predicted"/>
<dbReference type="SUPFAM" id="SSF51261">
    <property type="entry name" value="Duplicated hybrid motif"/>
    <property type="match status" value="1"/>
</dbReference>
<evidence type="ECO:0000259" key="1">
    <source>
        <dbReference type="Pfam" id="PF01551"/>
    </source>
</evidence>
<dbReference type="InterPro" id="IPR016047">
    <property type="entry name" value="M23ase_b-sheet_dom"/>
</dbReference>
<dbReference type="InterPro" id="IPR050570">
    <property type="entry name" value="Cell_wall_metabolism_enzyme"/>
</dbReference>
<dbReference type="CDD" id="cd12797">
    <property type="entry name" value="M23_peptidase"/>
    <property type="match status" value="1"/>
</dbReference>
<name>A0A381TCC0_9ZZZZ</name>
<protein>
    <recommendedName>
        <fullName evidence="1">M23ase beta-sheet core domain-containing protein</fullName>
    </recommendedName>
</protein>
<feature type="domain" description="M23ase beta-sheet core" evidence="1">
    <location>
        <begin position="48"/>
        <end position="116"/>
    </location>
</feature>
<dbReference type="Gene3D" id="2.70.70.10">
    <property type="entry name" value="Glucose Permease (Domain IIA)"/>
    <property type="match status" value="1"/>
</dbReference>
<gene>
    <name evidence="2" type="ORF">METZ01_LOCUS66659</name>
</gene>
<feature type="non-terminal residue" evidence="2">
    <location>
        <position position="420"/>
    </location>
</feature>
<reference evidence="2" key="1">
    <citation type="submission" date="2018-05" db="EMBL/GenBank/DDBJ databases">
        <authorList>
            <person name="Lanie J.A."/>
            <person name="Ng W.-L."/>
            <person name="Kazmierczak K.M."/>
            <person name="Andrzejewski T.M."/>
            <person name="Davidsen T.M."/>
            <person name="Wayne K.J."/>
            <person name="Tettelin H."/>
            <person name="Glass J.I."/>
            <person name="Rusch D."/>
            <person name="Podicherti R."/>
            <person name="Tsui H.-C.T."/>
            <person name="Winkler M.E."/>
        </authorList>
    </citation>
    <scope>NUCLEOTIDE SEQUENCE</scope>
</reference>
<organism evidence="2">
    <name type="scientific">marine metagenome</name>
    <dbReference type="NCBI Taxonomy" id="408172"/>
    <lineage>
        <taxon>unclassified sequences</taxon>
        <taxon>metagenomes</taxon>
        <taxon>ecological metagenomes</taxon>
    </lineage>
</organism>
<evidence type="ECO:0000313" key="2">
    <source>
        <dbReference type="EMBL" id="SVA13805.1"/>
    </source>
</evidence>
<dbReference type="PANTHER" id="PTHR21666:SF270">
    <property type="entry name" value="MUREIN HYDROLASE ACTIVATOR ENVC"/>
    <property type="match status" value="1"/>
</dbReference>
<dbReference type="Pfam" id="PF01551">
    <property type="entry name" value="Peptidase_M23"/>
    <property type="match status" value="1"/>
</dbReference>
<dbReference type="AlphaFoldDB" id="A0A381TCC0"/>
<sequence>MRREFIFILLIFNSLISQNNPLKQEKNSLLDIPIILSGTYGELRSNHFHSGIDIKTKGVQGLDVYSYASGYVSRIKVSHGGYGKALYIKHPDGTTTVYAHLKKFSTKIEKIVKSKQYKRESYEIEFFPKENEISVLENEIIAFSGNTGGTSGPHLHFEVRDQNQIPINPLTNSSIYIEDNRTPLFKKLFYKSYEKNNVFNSQTELKIKKVTNSLYVSDTLKSSGKIGIGIVAFDKHNRANNSNGIFKITTSLNNQNQLKILFDSISFDKTKHINAFIDYSFFKNHKIRIQKLFIEENNPLDLYSSNINNGFITIENKKNYKYEVNIYDSNGNKSRLVVPILGVKTNEPLKLVDNHAELDYIERDKEYELEFNSARVSILKETFYSNLFLEAKFENDTLSIDKDTIPLLKPITIYFNTDRY</sequence>
<dbReference type="GO" id="GO:0004222">
    <property type="term" value="F:metalloendopeptidase activity"/>
    <property type="evidence" value="ECO:0007669"/>
    <property type="project" value="TreeGrafter"/>
</dbReference>
<dbReference type="PANTHER" id="PTHR21666">
    <property type="entry name" value="PEPTIDASE-RELATED"/>
    <property type="match status" value="1"/>
</dbReference>